<gene>
    <name evidence="6" type="ORF">DKP76_17245</name>
</gene>
<dbReference type="GO" id="GO:0051287">
    <property type="term" value="F:NAD binding"/>
    <property type="evidence" value="ECO:0007669"/>
    <property type="project" value="InterPro"/>
</dbReference>
<keyword evidence="1" id="KW-0560">Oxidoreductase</keyword>
<evidence type="ECO:0000313" key="7">
    <source>
        <dbReference type="Proteomes" id="UP000245865"/>
    </source>
</evidence>
<keyword evidence="2" id="KW-0520">NAD</keyword>
<dbReference type="EMBL" id="QGDB01000009">
    <property type="protein sequence ID" value="PWL16528.1"/>
    <property type="molecule type" value="Genomic_DNA"/>
</dbReference>
<dbReference type="PANTHER" id="PTHR43060">
    <property type="entry name" value="3-HYDROXYISOBUTYRATE DEHYDROGENASE-LIKE 1, MITOCHONDRIAL-RELATED"/>
    <property type="match status" value="1"/>
</dbReference>
<evidence type="ECO:0000259" key="4">
    <source>
        <dbReference type="Pfam" id="PF03446"/>
    </source>
</evidence>
<dbReference type="AlphaFoldDB" id="A0A316J5T9"/>
<comment type="caution">
    <text evidence="6">The sequence shown here is derived from an EMBL/GenBank/DDBJ whole genome shotgun (WGS) entry which is preliminary data.</text>
</comment>
<dbReference type="GO" id="GO:0050661">
    <property type="term" value="F:NADP binding"/>
    <property type="evidence" value="ECO:0007669"/>
    <property type="project" value="InterPro"/>
</dbReference>
<dbReference type="InterPro" id="IPR006115">
    <property type="entry name" value="6PGDH_NADP-bd"/>
</dbReference>
<dbReference type="InterPro" id="IPR013328">
    <property type="entry name" value="6PGD_dom2"/>
</dbReference>
<evidence type="ECO:0000256" key="2">
    <source>
        <dbReference type="ARBA" id="ARBA00023027"/>
    </source>
</evidence>
<dbReference type="SUPFAM" id="SSF51735">
    <property type="entry name" value="NAD(P)-binding Rossmann-fold domains"/>
    <property type="match status" value="1"/>
</dbReference>
<dbReference type="InterPro" id="IPR015815">
    <property type="entry name" value="HIBADH-related"/>
</dbReference>
<reference evidence="6 7" key="1">
    <citation type="submission" date="2018-05" db="EMBL/GenBank/DDBJ databases">
        <title>Comparative genomic sequence analysis between strain HN4 and CCM 8460T (Falsochrobactrum ovis) will provide more evidence to prove that HN4 is a new species of Falsochrobactrum.</title>
        <authorList>
            <person name="Lyu W."/>
            <person name="Sun L."/>
            <person name="Yao L."/>
        </authorList>
    </citation>
    <scope>NUCLEOTIDE SEQUENCE [LARGE SCALE GENOMIC DNA]</scope>
    <source>
        <strain evidence="6 7">HN4</strain>
    </source>
</reference>
<name>A0A316J5T9_9HYPH</name>
<accession>A0A316J5T9</accession>
<dbReference type="GO" id="GO:0016491">
    <property type="term" value="F:oxidoreductase activity"/>
    <property type="evidence" value="ECO:0007669"/>
    <property type="project" value="UniProtKB-KW"/>
</dbReference>
<evidence type="ECO:0000256" key="3">
    <source>
        <dbReference type="PIRSR" id="PIRSR000103-1"/>
    </source>
</evidence>
<dbReference type="PIRSF" id="PIRSF000103">
    <property type="entry name" value="HIBADH"/>
    <property type="match status" value="1"/>
</dbReference>
<evidence type="ECO:0000259" key="5">
    <source>
        <dbReference type="Pfam" id="PF14833"/>
    </source>
</evidence>
<feature type="active site" evidence="3">
    <location>
        <position position="178"/>
    </location>
</feature>
<dbReference type="SUPFAM" id="SSF48179">
    <property type="entry name" value="6-phosphogluconate dehydrogenase C-terminal domain-like"/>
    <property type="match status" value="1"/>
</dbReference>
<feature type="domain" description="6-phosphogluconate dehydrogenase NADP-binding" evidence="4">
    <location>
        <begin position="12"/>
        <end position="166"/>
    </location>
</feature>
<sequence>MSNAATSAKDVKIAFLGTGLMGAPMARRLLDAGLAVTAWNRDGTKAQPLTADGARIAATAAEAAQGADVVITMLTDGSAVEDVLFTQGVAAALEKGATVIDMSSIAPAFAREHAQKLAQSGIRHIDAPVSGGVAGASAGTLAIMAGGEADVVAELAGVFAPMGRVTRVGPSGSGQLAKLANQQIVAVTIGALAEAMVLVEAGGGSREAFRDAIRGGFCESRILELHGKRMIDRDFEPGGASRNQLKDLRAVLATARDLSLSLPLTEAVSAEFTEFVDGGGGETDHSALLMHLESKNGGRGAKS</sequence>
<dbReference type="Proteomes" id="UP000245865">
    <property type="component" value="Unassembled WGS sequence"/>
</dbReference>
<evidence type="ECO:0000256" key="1">
    <source>
        <dbReference type="ARBA" id="ARBA00023002"/>
    </source>
</evidence>
<dbReference type="OrthoDB" id="9812907at2"/>
<dbReference type="Gene3D" id="3.40.50.720">
    <property type="entry name" value="NAD(P)-binding Rossmann-like Domain"/>
    <property type="match status" value="1"/>
</dbReference>
<evidence type="ECO:0000313" key="6">
    <source>
        <dbReference type="EMBL" id="PWL16528.1"/>
    </source>
</evidence>
<dbReference type="InterPro" id="IPR008927">
    <property type="entry name" value="6-PGluconate_DH-like_C_sf"/>
</dbReference>
<dbReference type="PANTHER" id="PTHR43060:SF15">
    <property type="entry name" value="3-HYDROXYISOBUTYRATE DEHYDROGENASE-LIKE 1, MITOCHONDRIAL-RELATED"/>
    <property type="match status" value="1"/>
</dbReference>
<keyword evidence="7" id="KW-1185">Reference proteome</keyword>
<dbReference type="RefSeq" id="WP_109707910.1">
    <property type="nucleotide sequence ID" value="NZ_QGDB01000009.1"/>
</dbReference>
<dbReference type="Gene3D" id="1.10.1040.10">
    <property type="entry name" value="N-(1-d-carboxylethyl)-l-norvaline Dehydrogenase, domain 2"/>
    <property type="match status" value="1"/>
</dbReference>
<organism evidence="6 7">
    <name type="scientific">Falsochrobactrum shanghaiense</name>
    <dbReference type="NCBI Taxonomy" id="2201899"/>
    <lineage>
        <taxon>Bacteria</taxon>
        <taxon>Pseudomonadati</taxon>
        <taxon>Pseudomonadota</taxon>
        <taxon>Alphaproteobacteria</taxon>
        <taxon>Hyphomicrobiales</taxon>
        <taxon>Brucellaceae</taxon>
        <taxon>Falsochrobactrum</taxon>
    </lineage>
</organism>
<proteinExistence type="predicted"/>
<feature type="domain" description="3-hydroxyisobutyrate dehydrogenase-like NAD-binding" evidence="5">
    <location>
        <begin position="172"/>
        <end position="290"/>
    </location>
</feature>
<dbReference type="InterPro" id="IPR036291">
    <property type="entry name" value="NAD(P)-bd_dom_sf"/>
</dbReference>
<dbReference type="Pfam" id="PF14833">
    <property type="entry name" value="NAD_binding_11"/>
    <property type="match status" value="1"/>
</dbReference>
<protein>
    <submittedName>
        <fullName evidence="6">2-hydroxy-3-oxopropionate reductase</fullName>
    </submittedName>
</protein>
<dbReference type="Pfam" id="PF03446">
    <property type="entry name" value="NAD_binding_2"/>
    <property type="match status" value="1"/>
</dbReference>
<dbReference type="InterPro" id="IPR029154">
    <property type="entry name" value="HIBADH-like_NADP-bd"/>
</dbReference>